<evidence type="ECO:0000256" key="9">
    <source>
        <dbReference type="SAM" id="MobiDB-lite"/>
    </source>
</evidence>
<dbReference type="GO" id="GO:0034475">
    <property type="term" value="P:U4 snRNA 3'-end processing"/>
    <property type="evidence" value="ECO:0007669"/>
    <property type="project" value="TreeGrafter"/>
</dbReference>
<evidence type="ECO:0000256" key="2">
    <source>
        <dbReference type="ARBA" id="ARBA00004496"/>
    </source>
</evidence>
<dbReference type="GO" id="GO:0016075">
    <property type="term" value="P:rRNA catabolic process"/>
    <property type="evidence" value="ECO:0007669"/>
    <property type="project" value="TreeGrafter"/>
</dbReference>
<dbReference type="Proteomes" id="UP000886653">
    <property type="component" value="Unassembled WGS sequence"/>
</dbReference>
<evidence type="ECO:0000256" key="8">
    <source>
        <dbReference type="ARBA" id="ARBA00023242"/>
    </source>
</evidence>
<dbReference type="AlphaFoldDB" id="A0A9P6N907"/>
<comment type="caution">
    <text evidence="11">The sequence shown here is derived from an EMBL/GenBank/DDBJ whole genome shotgun (WGS) entry which is preliminary data.</text>
</comment>
<dbReference type="GO" id="GO:0000176">
    <property type="term" value="C:nuclear exosome (RNase complex)"/>
    <property type="evidence" value="ECO:0007669"/>
    <property type="project" value="TreeGrafter"/>
</dbReference>
<keyword evidence="8" id="KW-0539">Nucleus</keyword>
<dbReference type="PANTHER" id="PTHR11953">
    <property type="entry name" value="EXOSOME COMPLEX COMPONENT"/>
    <property type="match status" value="1"/>
</dbReference>
<dbReference type="OrthoDB" id="2504340at2759"/>
<evidence type="ECO:0000256" key="3">
    <source>
        <dbReference type="ARBA" id="ARBA00006678"/>
    </source>
</evidence>
<keyword evidence="4" id="KW-0963">Cytoplasm</keyword>
<evidence type="ECO:0000256" key="7">
    <source>
        <dbReference type="ARBA" id="ARBA00022884"/>
    </source>
</evidence>
<accession>A0A9P6N907</accession>
<feature type="region of interest" description="Disordered" evidence="9">
    <location>
        <begin position="1"/>
        <end position="54"/>
    </location>
</feature>
<dbReference type="GO" id="GO:0071051">
    <property type="term" value="P:poly(A)-dependent snoRNA 3'-end processing"/>
    <property type="evidence" value="ECO:0007669"/>
    <property type="project" value="TreeGrafter"/>
</dbReference>
<dbReference type="GO" id="GO:0005730">
    <property type="term" value="C:nucleolus"/>
    <property type="evidence" value="ECO:0007669"/>
    <property type="project" value="TreeGrafter"/>
</dbReference>
<organism evidence="11 12">
    <name type="scientific">Cronartium quercuum f. sp. fusiforme G11</name>
    <dbReference type="NCBI Taxonomy" id="708437"/>
    <lineage>
        <taxon>Eukaryota</taxon>
        <taxon>Fungi</taxon>
        <taxon>Dikarya</taxon>
        <taxon>Basidiomycota</taxon>
        <taxon>Pucciniomycotina</taxon>
        <taxon>Pucciniomycetes</taxon>
        <taxon>Pucciniales</taxon>
        <taxon>Coleosporiaceae</taxon>
        <taxon>Cronartium</taxon>
    </lineage>
</organism>
<dbReference type="InterPro" id="IPR050080">
    <property type="entry name" value="RNase_PH"/>
</dbReference>
<dbReference type="Pfam" id="PF01138">
    <property type="entry name" value="RNase_PH"/>
    <property type="match status" value="1"/>
</dbReference>
<name>A0A9P6N907_9BASI</name>
<proteinExistence type="inferred from homology"/>
<dbReference type="InterPro" id="IPR036345">
    <property type="entry name" value="ExoRNase_PH_dom2_sf"/>
</dbReference>
<evidence type="ECO:0000313" key="12">
    <source>
        <dbReference type="Proteomes" id="UP000886653"/>
    </source>
</evidence>
<dbReference type="Gene3D" id="3.30.230.70">
    <property type="entry name" value="GHMP Kinase, N-terminal domain"/>
    <property type="match status" value="1"/>
</dbReference>
<evidence type="ECO:0000256" key="1">
    <source>
        <dbReference type="ARBA" id="ARBA00004123"/>
    </source>
</evidence>
<dbReference type="InterPro" id="IPR001247">
    <property type="entry name" value="ExoRNase_PH_dom1"/>
</dbReference>
<evidence type="ECO:0000256" key="6">
    <source>
        <dbReference type="ARBA" id="ARBA00022835"/>
    </source>
</evidence>
<dbReference type="GO" id="GO:0000177">
    <property type="term" value="C:cytoplasmic exosome (RNase complex)"/>
    <property type="evidence" value="ECO:0007669"/>
    <property type="project" value="TreeGrafter"/>
</dbReference>
<dbReference type="SUPFAM" id="SSF55666">
    <property type="entry name" value="Ribonuclease PH domain 2-like"/>
    <property type="match status" value="1"/>
</dbReference>
<dbReference type="EMBL" id="MU167545">
    <property type="protein sequence ID" value="KAG0139653.1"/>
    <property type="molecule type" value="Genomic_DNA"/>
</dbReference>
<keyword evidence="5" id="KW-0698">rRNA processing</keyword>
<dbReference type="InterPro" id="IPR020568">
    <property type="entry name" value="Ribosomal_Su5_D2-typ_SF"/>
</dbReference>
<feature type="domain" description="Exoribonuclease phosphorolytic" evidence="10">
    <location>
        <begin position="56"/>
        <end position="182"/>
    </location>
</feature>
<evidence type="ECO:0000259" key="10">
    <source>
        <dbReference type="Pfam" id="PF01138"/>
    </source>
</evidence>
<sequence length="280" mass="30294">MNSNKSIGFHLQTNSNQSIDRRKFNGPDSSTPIPIAPSTVNDNNLTRSDGRSHDDIRPIHIHTSVISSANGSCYIETNQLKLICAVYGPKPRPTTFPKTSSPLLIHVTFSPFSIKSQPTKSQSINDSQSLSNSLHQAILPSLILNSNEIIDLHILILETDLNSNTLSHSILSSTISLSLAGINSIGLVISISAIINSNSLLIDPINQEIQENSSLINLAIIPNLNSITLTSFMASSLNSSLPLQNFIDSLQSLQNSINLIHSLAIKAIQNDLEEKKTSGT</sequence>
<evidence type="ECO:0000256" key="4">
    <source>
        <dbReference type="ARBA" id="ARBA00022490"/>
    </source>
</evidence>
<dbReference type="GO" id="GO:0006364">
    <property type="term" value="P:rRNA processing"/>
    <property type="evidence" value="ECO:0007669"/>
    <property type="project" value="UniProtKB-KW"/>
</dbReference>
<dbReference type="GO" id="GO:0071028">
    <property type="term" value="P:nuclear mRNA surveillance"/>
    <property type="evidence" value="ECO:0007669"/>
    <property type="project" value="TreeGrafter"/>
</dbReference>
<dbReference type="InterPro" id="IPR027408">
    <property type="entry name" value="PNPase/RNase_PH_dom_sf"/>
</dbReference>
<keyword evidence="7" id="KW-0694">RNA-binding</keyword>
<gene>
    <name evidence="11" type="ORF">CROQUDRAFT_726492</name>
</gene>
<protein>
    <recommendedName>
        <fullName evidence="10">Exoribonuclease phosphorolytic domain-containing protein</fullName>
    </recommendedName>
</protein>
<reference evidence="11" key="1">
    <citation type="submission" date="2013-11" db="EMBL/GenBank/DDBJ databases">
        <title>Genome sequence of the fusiform rust pathogen reveals effectors for host alternation and coevolution with pine.</title>
        <authorList>
            <consortium name="DOE Joint Genome Institute"/>
            <person name="Smith K."/>
            <person name="Pendleton A."/>
            <person name="Kubisiak T."/>
            <person name="Anderson C."/>
            <person name="Salamov A."/>
            <person name="Aerts A."/>
            <person name="Riley R."/>
            <person name="Clum A."/>
            <person name="Lindquist E."/>
            <person name="Ence D."/>
            <person name="Campbell M."/>
            <person name="Kronenberg Z."/>
            <person name="Feau N."/>
            <person name="Dhillon B."/>
            <person name="Hamelin R."/>
            <person name="Burleigh J."/>
            <person name="Smith J."/>
            <person name="Yandell M."/>
            <person name="Nelson C."/>
            <person name="Grigoriev I."/>
            <person name="Davis J."/>
        </authorList>
    </citation>
    <scope>NUCLEOTIDE SEQUENCE</scope>
    <source>
        <strain evidence="11">G11</strain>
    </source>
</reference>
<dbReference type="SUPFAM" id="SSF54211">
    <property type="entry name" value="Ribosomal protein S5 domain 2-like"/>
    <property type="match status" value="1"/>
</dbReference>
<keyword evidence="6" id="KW-0271">Exosome</keyword>
<comment type="subcellular location">
    <subcellularLocation>
        <location evidence="2">Cytoplasm</location>
    </subcellularLocation>
    <subcellularLocation>
        <location evidence="1">Nucleus</location>
    </subcellularLocation>
</comment>
<keyword evidence="12" id="KW-1185">Reference proteome</keyword>
<dbReference type="PANTHER" id="PTHR11953:SF2">
    <property type="entry name" value="EXOSOME COMPLEX COMPONENT MTR3"/>
    <property type="match status" value="1"/>
</dbReference>
<comment type="similarity">
    <text evidence="3">Belongs to the RNase PH family.</text>
</comment>
<feature type="compositionally biased region" description="Polar residues" evidence="9">
    <location>
        <begin position="27"/>
        <end position="47"/>
    </location>
</feature>
<evidence type="ECO:0000256" key="5">
    <source>
        <dbReference type="ARBA" id="ARBA00022552"/>
    </source>
</evidence>
<feature type="compositionally biased region" description="Polar residues" evidence="9">
    <location>
        <begin position="1"/>
        <end position="18"/>
    </location>
</feature>
<dbReference type="GO" id="GO:0003723">
    <property type="term" value="F:RNA binding"/>
    <property type="evidence" value="ECO:0007669"/>
    <property type="project" value="UniProtKB-KW"/>
</dbReference>
<evidence type="ECO:0000313" key="11">
    <source>
        <dbReference type="EMBL" id="KAG0139653.1"/>
    </source>
</evidence>